<keyword evidence="1" id="KW-0808">Transferase</keyword>
<organism evidence="4 5">
    <name type="scientific">Neoroseomonas terrae</name>
    <dbReference type="NCBI Taxonomy" id="424799"/>
    <lineage>
        <taxon>Bacteria</taxon>
        <taxon>Pseudomonadati</taxon>
        <taxon>Pseudomonadota</taxon>
        <taxon>Alphaproteobacteria</taxon>
        <taxon>Acetobacterales</taxon>
        <taxon>Acetobacteraceae</taxon>
        <taxon>Neoroseomonas</taxon>
    </lineage>
</organism>
<evidence type="ECO:0000259" key="3">
    <source>
        <dbReference type="PROSITE" id="PS51186"/>
    </source>
</evidence>
<gene>
    <name evidence="4" type="ORF">GXW78_25810</name>
</gene>
<protein>
    <submittedName>
        <fullName evidence="4">GNAT family N-acetyltransferase</fullName>
    </submittedName>
</protein>
<evidence type="ECO:0000256" key="2">
    <source>
        <dbReference type="ARBA" id="ARBA00023315"/>
    </source>
</evidence>
<evidence type="ECO:0000313" key="4">
    <source>
        <dbReference type="EMBL" id="MBR0653098.1"/>
    </source>
</evidence>
<dbReference type="EMBL" id="JAAEDI010000040">
    <property type="protein sequence ID" value="MBR0653098.1"/>
    <property type="molecule type" value="Genomic_DNA"/>
</dbReference>
<keyword evidence="2" id="KW-0012">Acyltransferase</keyword>
<dbReference type="InterPro" id="IPR050832">
    <property type="entry name" value="Bact_Acetyltransf"/>
</dbReference>
<feature type="domain" description="N-acetyltransferase" evidence="3">
    <location>
        <begin position="4"/>
        <end position="159"/>
    </location>
</feature>
<comment type="caution">
    <text evidence="4">The sequence shown here is derived from an EMBL/GenBank/DDBJ whole genome shotgun (WGS) entry which is preliminary data.</text>
</comment>
<reference evidence="5" key="1">
    <citation type="journal article" date="2021" name="Syst. Appl. Microbiol.">
        <title>Roseomonas hellenica sp. nov., isolated from roots of wild-growing Alkanna tinctoria.</title>
        <authorList>
            <person name="Rat A."/>
            <person name="Naranjo H.D."/>
            <person name="Lebbe L."/>
            <person name="Cnockaert M."/>
            <person name="Krigas N."/>
            <person name="Grigoriadou K."/>
            <person name="Maloupa E."/>
            <person name="Willems A."/>
        </authorList>
    </citation>
    <scope>NUCLEOTIDE SEQUENCE [LARGE SCALE GENOMIC DNA]</scope>
    <source>
        <strain evidence="5">LMG 31159</strain>
    </source>
</reference>
<dbReference type="Proteomes" id="UP000698752">
    <property type="component" value="Unassembled WGS sequence"/>
</dbReference>
<dbReference type="Pfam" id="PF00583">
    <property type="entry name" value="Acetyltransf_1"/>
    <property type="match status" value="1"/>
</dbReference>
<sequence>MTGPAFRRATSADLPAIVALLADDVLGAARERPGDPAYDDAFAAIDADPNQFLAVVEDGGRMIGCLQLSFIPGLSRMGLWRGQIESVRIAASHRGAGLGRRMFEWAIEQCRVRGCGLVQLTTDKARPDARRFYESLGFAASHEGMKLSLTTVTAPAPPPPA</sequence>
<dbReference type="PROSITE" id="PS51186">
    <property type="entry name" value="GNAT"/>
    <property type="match status" value="1"/>
</dbReference>
<evidence type="ECO:0000313" key="5">
    <source>
        <dbReference type="Proteomes" id="UP000698752"/>
    </source>
</evidence>
<dbReference type="SUPFAM" id="SSF55729">
    <property type="entry name" value="Acyl-CoA N-acyltransferases (Nat)"/>
    <property type="match status" value="1"/>
</dbReference>
<dbReference type="InterPro" id="IPR000182">
    <property type="entry name" value="GNAT_dom"/>
</dbReference>
<name>A0ABS5EPZ2_9PROT</name>
<accession>A0ABS5EPZ2</accession>
<dbReference type="Gene3D" id="3.40.630.30">
    <property type="match status" value="1"/>
</dbReference>
<dbReference type="InterPro" id="IPR016181">
    <property type="entry name" value="Acyl_CoA_acyltransferase"/>
</dbReference>
<proteinExistence type="predicted"/>
<dbReference type="RefSeq" id="WP_211871802.1">
    <property type="nucleotide sequence ID" value="NZ_JAAEDI010000040.1"/>
</dbReference>
<keyword evidence="5" id="KW-1185">Reference proteome</keyword>
<dbReference type="PANTHER" id="PTHR43877">
    <property type="entry name" value="AMINOALKYLPHOSPHONATE N-ACETYLTRANSFERASE-RELATED-RELATED"/>
    <property type="match status" value="1"/>
</dbReference>
<evidence type="ECO:0000256" key="1">
    <source>
        <dbReference type="ARBA" id="ARBA00022679"/>
    </source>
</evidence>
<dbReference type="CDD" id="cd04301">
    <property type="entry name" value="NAT_SF"/>
    <property type="match status" value="1"/>
</dbReference>